<dbReference type="GO" id="GO:0005524">
    <property type="term" value="F:ATP binding"/>
    <property type="evidence" value="ECO:0007669"/>
    <property type="project" value="UniProtKB-KW"/>
</dbReference>
<dbReference type="Pfam" id="PF00271">
    <property type="entry name" value="Helicase_C"/>
    <property type="match status" value="1"/>
</dbReference>
<proteinExistence type="predicted"/>
<evidence type="ECO:0000256" key="5">
    <source>
        <dbReference type="SAM" id="MobiDB-lite"/>
    </source>
</evidence>
<keyword evidence="3" id="KW-0347">Helicase</keyword>
<gene>
    <name evidence="8" type="ORF">UFOPK4179_00178</name>
</gene>
<dbReference type="SMART" id="SM00382">
    <property type="entry name" value="AAA"/>
    <property type="match status" value="1"/>
</dbReference>
<dbReference type="GO" id="GO:0004386">
    <property type="term" value="F:helicase activity"/>
    <property type="evidence" value="ECO:0007669"/>
    <property type="project" value="UniProtKB-KW"/>
</dbReference>
<dbReference type="PROSITE" id="PS51192">
    <property type="entry name" value="HELICASE_ATP_BIND_1"/>
    <property type="match status" value="1"/>
</dbReference>
<dbReference type="SMART" id="SM00487">
    <property type="entry name" value="DEXDc"/>
    <property type="match status" value="1"/>
</dbReference>
<dbReference type="EMBL" id="CAETWZ010000009">
    <property type="protein sequence ID" value="CAB4367396.1"/>
    <property type="molecule type" value="Genomic_DNA"/>
</dbReference>
<feature type="domain" description="Helicase ATP-binding" evidence="6">
    <location>
        <begin position="24"/>
        <end position="182"/>
    </location>
</feature>
<dbReference type="InterPro" id="IPR027417">
    <property type="entry name" value="P-loop_NTPase"/>
</dbReference>
<keyword evidence="1" id="KW-0547">Nucleotide-binding</keyword>
<dbReference type="Gene3D" id="1.10.3380.30">
    <property type="match status" value="1"/>
</dbReference>
<sequence length="851" mass="94061">MSELRSNFLESLTYAPDVFQIKAMDSIDADASVLVAAPTGSGKTLIAEYAIARARSLGLRAFYTTPIKALSNQKFQDLQNLYGAHKVGLVTGDNAVNAEAPVVVMTTEVLRNMIYSQSTRLDDLGVVILDEVHYLQDAYRGPVWEEVIIQLDPEVQLVCLSATVSNADEVGDWLSTVRGRTDVVVETTRPIELVNHFALFDNASKQCEMFETVISGEPNRHVQRLLSNASQTRGRSSHVGGKKPRRFSSPTRPEIVELLEDNSMLPAIVFIFSRAQCEDAVHSCMKAGIVLTTLEEESLIREIVERHCENLTQDDKDALEFHNFIDDVASGISCHHAGMIPMFKEAVEECFVQGLVKVVFATETLAVGINMPARAVVIEKLTKYTGEHHQLLRASEFTQLTGRAGRRGLDDIGHAISLWNPFVDFEQVVGLALSRSFRLSSAFRPTCNMAVNMVRNHSLDGAHHILNLSFAQFQADKDVVTSEASLEGRKRELLLLERAMADKDSLDQSANSSGTTASSVEAEISLRSLRPGDIVMFDASNIRGRGLIISTAARRSGIRLTVVTPSRKILDVMAKDLRSLPLKAGHTDLPVPFEPARTEFIRESATRLTKARIDETMGKPMEEDRGPRVIDSPLSHKSIKRLRNEIEQMENRVGNRAGSVGSRFMDVIHMLEELNYVSDWKLNEKGEMLAGIFHESDLLIVEVMNRGLLDNLSVNDLVAVLSTLVYEPRGGDTGGAPRWPNEQVRQRFKKIERVSEQVQSIQHERGMHQHRAPNGGLAFETAAWANGRPLSKILDVDLTPGDFVRSMRQLIDLLRQIVATTSNPSLRDTAEHAAKALDHGVVAAASGASGK</sequence>
<evidence type="ECO:0000259" key="6">
    <source>
        <dbReference type="PROSITE" id="PS51192"/>
    </source>
</evidence>
<protein>
    <submittedName>
        <fullName evidence="8">Unannotated protein</fullName>
    </submittedName>
</protein>
<keyword evidence="4" id="KW-0067">ATP-binding</keyword>
<dbReference type="GO" id="GO:0070478">
    <property type="term" value="P:nuclear-transcribed mRNA catabolic process, 3'-5' exonucleolytic nonsense-mediated decay"/>
    <property type="evidence" value="ECO:0007669"/>
    <property type="project" value="TreeGrafter"/>
</dbReference>
<organism evidence="8">
    <name type="scientific">freshwater metagenome</name>
    <dbReference type="NCBI Taxonomy" id="449393"/>
    <lineage>
        <taxon>unclassified sequences</taxon>
        <taxon>metagenomes</taxon>
        <taxon>ecological metagenomes</taxon>
    </lineage>
</organism>
<feature type="domain" description="Helicase C-terminal" evidence="7">
    <location>
        <begin position="276"/>
        <end position="455"/>
    </location>
</feature>
<dbReference type="GO" id="GO:0003676">
    <property type="term" value="F:nucleic acid binding"/>
    <property type="evidence" value="ECO:0007669"/>
    <property type="project" value="InterPro"/>
</dbReference>
<evidence type="ECO:0000256" key="1">
    <source>
        <dbReference type="ARBA" id="ARBA00022741"/>
    </source>
</evidence>
<evidence type="ECO:0000256" key="3">
    <source>
        <dbReference type="ARBA" id="ARBA00022806"/>
    </source>
</evidence>
<dbReference type="Pfam" id="PF08148">
    <property type="entry name" value="DSHCT"/>
    <property type="match status" value="1"/>
</dbReference>
<dbReference type="SUPFAM" id="SSF52540">
    <property type="entry name" value="P-loop containing nucleoside triphosphate hydrolases"/>
    <property type="match status" value="1"/>
</dbReference>
<dbReference type="SMART" id="SM01142">
    <property type="entry name" value="DSHCT"/>
    <property type="match status" value="1"/>
</dbReference>
<dbReference type="GO" id="GO:0055087">
    <property type="term" value="C:Ski complex"/>
    <property type="evidence" value="ECO:0007669"/>
    <property type="project" value="TreeGrafter"/>
</dbReference>
<dbReference type="SMART" id="SM00490">
    <property type="entry name" value="HELICc"/>
    <property type="match status" value="1"/>
</dbReference>
<dbReference type="PANTHER" id="PTHR12131">
    <property type="entry name" value="ATP-DEPENDENT RNA AND DNA HELICASE"/>
    <property type="match status" value="1"/>
</dbReference>
<dbReference type="PROSITE" id="PS51194">
    <property type="entry name" value="HELICASE_CTER"/>
    <property type="match status" value="1"/>
</dbReference>
<dbReference type="AlphaFoldDB" id="A0A6J6AET8"/>
<dbReference type="InterPro" id="IPR050699">
    <property type="entry name" value="RNA-DNA_Helicase"/>
</dbReference>
<dbReference type="InterPro" id="IPR058621">
    <property type="entry name" value="SH3_HelY"/>
</dbReference>
<dbReference type="Pfam" id="PF00270">
    <property type="entry name" value="DEAD"/>
    <property type="match status" value="1"/>
</dbReference>
<dbReference type="InterPro" id="IPR001650">
    <property type="entry name" value="Helicase_C-like"/>
</dbReference>
<name>A0A6J6AET8_9ZZZZ</name>
<dbReference type="InterPro" id="IPR011545">
    <property type="entry name" value="DEAD/DEAH_box_helicase_dom"/>
</dbReference>
<dbReference type="PANTHER" id="PTHR12131:SF1">
    <property type="entry name" value="ATP-DEPENDENT RNA HELICASE SUPV3L1, MITOCHONDRIAL-RELATED"/>
    <property type="match status" value="1"/>
</dbReference>
<feature type="region of interest" description="Disordered" evidence="5">
    <location>
        <begin position="229"/>
        <end position="249"/>
    </location>
</feature>
<accession>A0A6J6AET8</accession>
<dbReference type="GO" id="GO:0016787">
    <property type="term" value="F:hydrolase activity"/>
    <property type="evidence" value="ECO:0007669"/>
    <property type="project" value="UniProtKB-KW"/>
</dbReference>
<evidence type="ECO:0000256" key="4">
    <source>
        <dbReference type="ARBA" id="ARBA00022840"/>
    </source>
</evidence>
<dbReference type="Gene3D" id="3.40.50.300">
    <property type="entry name" value="P-loop containing nucleotide triphosphate hydrolases"/>
    <property type="match status" value="2"/>
</dbReference>
<keyword evidence="2" id="KW-0378">Hydrolase</keyword>
<evidence type="ECO:0000259" key="7">
    <source>
        <dbReference type="PROSITE" id="PS51194"/>
    </source>
</evidence>
<dbReference type="Pfam" id="PF26090">
    <property type="entry name" value="SH3_HelY"/>
    <property type="match status" value="1"/>
</dbReference>
<evidence type="ECO:0000256" key="2">
    <source>
        <dbReference type="ARBA" id="ARBA00022801"/>
    </source>
</evidence>
<dbReference type="CDD" id="cd18795">
    <property type="entry name" value="SF2_C_Ski2"/>
    <property type="match status" value="1"/>
</dbReference>
<evidence type="ECO:0000313" key="8">
    <source>
        <dbReference type="EMBL" id="CAB4367396.1"/>
    </source>
</evidence>
<reference evidence="8" key="1">
    <citation type="submission" date="2020-05" db="EMBL/GenBank/DDBJ databases">
        <authorList>
            <person name="Chiriac C."/>
            <person name="Salcher M."/>
            <person name="Ghai R."/>
            <person name="Kavagutti S V."/>
        </authorList>
    </citation>
    <scope>NUCLEOTIDE SEQUENCE</scope>
</reference>
<dbReference type="InterPro" id="IPR003593">
    <property type="entry name" value="AAA+_ATPase"/>
</dbReference>
<dbReference type="InterPro" id="IPR012961">
    <property type="entry name" value="Ski2/MTR4_C"/>
</dbReference>
<dbReference type="InterPro" id="IPR014001">
    <property type="entry name" value="Helicase_ATP-bd"/>
</dbReference>